<evidence type="ECO:0000313" key="2">
    <source>
        <dbReference type="Proteomes" id="UP000480266"/>
    </source>
</evidence>
<accession>A0A7C9RET5</accession>
<sequence length="443" mass="48586">EQCRGGFVAYKADGSLTIFGATETDLYTMDNSSFAWTKVSKAGGPYPAISSTDQWVMRQFNNLVIAVQANVPPQVFNIVTSSEFEDLDGSPPQARYVDIVGRFVVLSGLLSNPYRVQWSGLNDVDGPDSWTSGINSSDFQDLPDGGICRGVAGGETGIILQDQSIRRMTFVPGSPIIFQIERIAQDKGLFGPYSLVRAGERIFFFSAQGFHRIDPGGYPTPIGRERIDRTVFNDLDKSNLQLFIGAADPRNTRVFWAYKSVNGDTGRFDKVLCYDWVLDRFAPIKVSGEYLLPMSQPGITLEGLGTLFASIDDMTTESLDDFPTSVTPELAAFSTGHALGFFRGANLEATLNTAEQGTDARRLKVRGFRPVTDASILYGSVSRRDTQQAVPIFTAESLINAVTGKCNMVASTRYCRGRVRIPAGTNWTYIAGIEPDFVLEGKR</sequence>
<reference evidence="1" key="1">
    <citation type="submission" date="2020-02" db="EMBL/GenBank/DDBJ databases">
        <title>Draft genome sequence of Candidatus Afipia apatlaquensis IBT-C3, a potential strain for decolorization of textile dyes.</title>
        <authorList>
            <person name="Sanchez-Reyes A."/>
            <person name="Breton-Deval L."/>
            <person name="Mangelson H."/>
            <person name="Sanchez-Flores A."/>
        </authorList>
    </citation>
    <scope>NUCLEOTIDE SEQUENCE [LARGE SCALE GENOMIC DNA]</scope>
    <source>
        <strain evidence="1">IBT-C3</strain>
    </source>
</reference>
<keyword evidence="2" id="KW-1185">Reference proteome</keyword>
<dbReference type="AlphaFoldDB" id="A0A7C9RET5"/>
<dbReference type="EMBL" id="JAAMRR010000385">
    <property type="protein sequence ID" value="NGX95062.1"/>
    <property type="molecule type" value="Genomic_DNA"/>
</dbReference>
<comment type="caution">
    <text evidence="1">The sequence shown here is derived from an EMBL/GenBank/DDBJ whole genome shotgun (WGS) entry which is preliminary data.</text>
</comment>
<evidence type="ECO:0000313" key="1">
    <source>
        <dbReference type="EMBL" id="NGX95062.1"/>
    </source>
</evidence>
<feature type="non-terminal residue" evidence="1">
    <location>
        <position position="1"/>
    </location>
</feature>
<protein>
    <submittedName>
        <fullName evidence="1">Uncharacterized protein</fullName>
    </submittedName>
</protein>
<proteinExistence type="predicted"/>
<gene>
    <name evidence="1" type="ORF">G4V63_07460</name>
</gene>
<organism evidence="1 2">
    <name type="scientific">Candidatus Afipia apatlaquensis</name>
    <dbReference type="NCBI Taxonomy" id="2712852"/>
    <lineage>
        <taxon>Bacteria</taxon>
        <taxon>Pseudomonadati</taxon>
        <taxon>Pseudomonadota</taxon>
        <taxon>Alphaproteobacteria</taxon>
        <taxon>Hyphomicrobiales</taxon>
        <taxon>Nitrobacteraceae</taxon>
        <taxon>Afipia</taxon>
    </lineage>
</organism>
<dbReference type="Proteomes" id="UP000480266">
    <property type="component" value="Unassembled WGS sequence"/>
</dbReference>
<name>A0A7C9RET5_9BRAD</name>